<dbReference type="InterPro" id="IPR026444">
    <property type="entry name" value="Secre_tail"/>
</dbReference>
<evidence type="ECO:0000313" key="4">
    <source>
        <dbReference type="EMBL" id="APX99944.1"/>
    </source>
</evidence>
<name>A0AAC9LMA0_9FLAO</name>
<evidence type="ECO:0000256" key="1">
    <source>
        <dbReference type="ARBA" id="ARBA00022729"/>
    </source>
</evidence>
<gene>
    <name evidence="4" type="ORF">BWR22_06355</name>
</gene>
<dbReference type="Pfam" id="PF18962">
    <property type="entry name" value="Por_Secre_tail"/>
    <property type="match status" value="1"/>
</dbReference>
<sequence length="253" mass="28564">MKIRLGFTSTTNTHKQILVTVDNNATAGIDFGYDAEIFNTNPDDIYWIIDNRKFNIQGIDNIDENSILPIGVHTAIDGDYTIVIDQLQNVPEDREIFLFDKEDNTYYNIKNNTGVSLTLNAGDYVNRFELRFINEIETTEEEEEEENSTTDNTDEEDEDVFGINIDISLGLKAEAGVQIQFLNNSKQISINNPATAPITSVEIYSFSGKLKAKYNSIGKEEKIVIQTNNLKSGQYILRVNSDVESKSKKILVN</sequence>
<proteinExistence type="predicted"/>
<organism evidence="4 5">
    <name type="scientific">Lacinutrix venerupis</name>
    <dbReference type="NCBI Taxonomy" id="1486034"/>
    <lineage>
        <taxon>Bacteria</taxon>
        <taxon>Pseudomonadati</taxon>
        <taxon>Bacteroidota</taxon>
        <taxon>Flavobacteriia</taxon>
        <taxon>Flavobacteriales</taxon>
        <taxon>Flavobacteriaceae</taxon>
        <taxon>Lacinutrix</taxon>
    </lineage>
</organism>
<keyword evidence="1" id="KW-0732">Signal</keyword>
<evidence type="ECO:0000256" key="2">
    <source>
        <dbReference type="SAM" id="MobiDB-lite"/>
    </source>
</evidence>
<reference evidence="4 5" key="1">
    <citation type="submission" date="2017-01" db="EMBL/GenBank/DDBJ databases">
        <title>Complete genome of Lacinutrix venerupis DOK2-8 isolated from seawater in Dokdo.</title>
        <authorList>
            <person name="Chi W.-J."/>
            <person name="Kim J.H."/>
        </authorList>
    </citation>
    <scope>NUCLEOTIDE SEQUENCE [LARGE SCALE GENOMIC DNA]</scope>
    <source>
        <strain evidence="4 5">DOK2-8</strain>
    </source>
</reference>
<dbReference type="Proteomes" id="UP000187506">
    <property type="component" value="Chromosome"/>
</dbReference>
<dbReference type="NCBIfam" id="TIGR04183">
    <property type="entry name" value="Por_Secre_tail"/>
    <property type="match status" value="1"/>
</dbReference>
<accession>A0AAC9LMA0</accession>
<dbReference type="KEGG" id="lvn:BWR22_06355"/>
<protein>
    <recommendedName>
        <fullName evidence="3">Secretion system C-terminal sorting domain-containing protein</fullName>
    </recommendedName>
</protein>
<dbReference type="EMBL" id="CP019352">
    <property type="protein sequence ID" value="APX99944.1"/>
    <property type="molecule type" value="Genomic_DNA"/>
</dbReference>
<feature type="region of interest" description="Disordered" evidence="2">
    <location>
        <begin position="136"/>
        <end position="157"/>
    </location>
</feature>
<feature type="compositionally biased region" description="Acidic residues" evidence="2">
    <location>
        <begin position="137"/>
        <end position="157"/>
    </location>
</feature>
<dbReference type="AlphaFoldDB" id="A0AAC9LMA0"/>
<evidence type="ECO:0000313" key="5">
    <source>
        <dbReference type="Proteomes" id="UP000187506"/>
    </source>
</evidence>
<evidence type="ECO:0000259" key="3">
    <source>
        <dbReference type="Pfam" id="PF18962"/>
    </source>
</evidence>
<feature type="domain" description="Secretion system C-terminal sorting" evidence="3">
    <location>
        <begin position="186"/>
        <end position="252"/>
    </location>
</feature>
<keyword evidence="5" id="KW-1185">Reference proteome</keyword>